<dbReference type="InterPro" id="IPR030392">
    <property type="entry name" value="S74_ICA"/>
</dbReference>
<feature type="domain" description="Peptidase S74" evidence="1">
    <location>
        <begin position="210"/>
        <end position="360"/>
    </location>
</feature>
<gene>
    <name evidence="2" type="ORF">APO_1845</name>
</gene>
<dbReference type="OrthoDB" id="564699at2"/>
<dbReference type="AlphaFoldDB" id="F1YV58"/>
<evidence type="ECO:0000313" key="3">
    <source>
        <dbReference type="Proteomes" id="UP000018454"/>
    </source>
</evidence>
<organism evidence="2 3">
    <name type="scientific">Acetobacter pomorum DM001</name>
    <dbReference type="NCBI Taxonomy" id="945681"/>
    <lineage>
        <taxon>Bacteria</taxon>
        <taxon>Pseudomonadati</taxon>
        <taxon>Pseudomonadota</taxon>
        <taxon>Alphaproteobacteria</taxon>
        <taxon>Acetobacterales</taxon>
        <taxon>Acetobacteraceae</taxon>
        <taxon>Acetobacter</taxon>
    </lineage>
</organism>
<accession>F1YV58</accession>
<dbReference type="Proteomes" id="UP000018454">
    <property type="component" value="Unassembled WGS sequence"/>
</dbReference>
<dbReference type="PROSITE" id="PS51688">
    <property type="entry name" value="ICA"/>
    <property type="match status" value="1"/>
</dbReference>
<evidence type="ECO:0000259" key="1">
    <source>
        <dbReference type="PROSITE" id="PS51688"/>
    </source>
</evidence>
<sequence>MATTYGAPTGLDLSACSVTATGSTASQTLAALGKAVSDNATAVATAQSSASSAQALATTANSNAATAQSDASNALTVAQAAQAAIGTPVQTSAAGEVGGYVAYDASSGNARIEAITPATPWVPISACLNMNPAAVSTASSYSQFNINASSGTSAVQGLINCMADSNGKINFAFSNTWGHIGPDVDGSMDLGASGNAYNNCYLKTAPTVTSDANEKTIIGSLADTSYTDGQKLLAAADAVDAKVYQLNASITEKGAANARLHIGYIAQEWDAALTNAGLDAGKMGLLISYPLTEQQEKTATDADGKTVTYYETVPVYEADGKTQKTGYMLRYDELQCLLLEARKQKQITLEARIAALEAKAGA</sequence>
<reference evidence="2 3" key="1">
    <citation type="journal article" date="2011" name="Science">
        <title>Drosophila microbiome modulates host developmental and metabolic homeostasis via insulin signaling.</title>
        <authorList>
            <person name="Shin S.C."/>
            <person name="Kim S.H."/>
            <person name="You H."/>
            <person name="Kim B."/>
            <person name="Kim A.C."/>
            <person name="Lee K.A."/>
            <person name="Yoon J.H."/>
            <person name="Ryu J.H."/>
            <person name="Lee W.J."/>
        </authorList>
    </citation>
    <scope>NUCLEOTIDE SEQUENCE [LARGE SCALE GENOMIC DNA]</scope>
    <source>
        <strain evidence="2 3">DM001</strain>
    </source>
</reference>
<dbReference type="InterPro" id="IPR036388">
    <property type="entry name" value="WH-like_DNA-bd_sf"/>
</dbReference>
<name>F1YV58_9PROT</name>
<proteinExistence type="predicted"/>
<comment type="caution">
    <text evidence="2">The sequence shown here is derived from an EMBL/GenBank/DDBJ whole genome shotgun (WGS) entry which is preliminary data.</text>
</comment>
<protein>
    <recommendedName>
        <fullName evidence="1">Peptidase S74 domain-containing protein</fullName>
    </recommendedName>
</protein>
<evidence type="ECO:0000313" key="2">
    <source>
        <dbReference type="EMBL" id="EGE47163.1"/>
    </source>
</evidence>
<dbReference type="Pfam" id="PF13884">
    <property type="entry name" value="Peptidase_S74"/>
    <property type="match status" value="1"/>
</dbReference>
<dbReference type="EMBL" id="AEUP01000030">
    <property type="protein sequence ID" value="EGE47163.1"/>
    <property type="molecule type" value="Genomic_DNA"/>
</dbReference>
<dbReference type="Gene3D" id="1.10.10.10">
    <property type="entry name" value="Winged helix-like DNA-binding domain superfamily/Winged helix DNA-binding domain"/>
    <property type="match status" value="1"/>
</dbReference>
<dbReference type="RefSeq" id="WP_006116897.1">
    <property type="nucleotide sequence ID" value="NZ_AEUP01000030.1"/>
</dbReference>